<protein>
    <submittedName>
        <fullName evidence="3">Protein ninF</fullName>
    </submittedName>
</protein>
<evidence type="ECO:0000313" key="5">
    <source>
        <dbReference type="EMBL" id="RYL82797.1"/>
    </source>
</evidence>
<reference evidence="4 6" key="1">
    <citation type="journal article" date="2018" name="BMC Microbiol.">
        <title>Genome sequencing of strains of the most prevalent clonal group of O1:K1:H7 Escherichia coli that causes neonatal meningitis in France.</title>
        <authorList>
            <person name="Geslain G."/>
            <person name="Birgy A."/>
            <person name="Adiba S."/>
            <person name="Magnan M."/>
            <person name="Courroux C."/>
            <person name="Levy C."/>
            <person name="Cohen R."/>
            <person name="Bidet P."/>
            <person name="Bonacorsi S."/>
        </authorList>
    </citation>
    <scope>NUCLEOTIDE SEQUENCE [LARGE SCALE GENOMIC DNA]</scope>
    <source>
        <strain evidence="4 6">S308</strain>
    </source>
</reference>
<evidence type="ECO:0000313" key="8">
    <source>
        <dbReference type="Proteomes" id="UP000382540"/>
    </source>
</evidence>
<comment type="caution">
    <text evidence="3">The sequence shown here is derived from an EMBL/GenBank/DDBJ whole genome shotgun (WGS) entry which is preliminary data.</text>
</comment>
<reference evidence="2 9" key="3">
    <citation type="journal article" date="2019" name="Nat. Med.">
        <title>A library of human gut bacterial isolates paired with longitudinal multiomics data enables mechanistic microbiome research.</title>
        <authorList>
            <person name="Poyet M."/>
            <person name="Groussin M."/>
            <person name="Gibbons S.M."/>
            <person name="Avila-Pacheco J."/>
            <person name="Jiang X."/>
            <person name="Kearney S.M."/>
            <person name="Perrotta A.R."/>
            <person name="Berdy B."/>
            <person name="Zhao S."/>
            <person name="Lieberman T.D."/>
            <person name="Swanson P.K."/>
            <person name="Smith M."/>
            <person name="Roesemann S."/>
            <person name="Alexander J.E."/>
            <person name="Rich S.A."/>
            <person name="Livny J."/>
            <person name="Vlamakis H."/>
            <person name="Clish C."/>
            <person name="Bullock K."/>
            <person name="Deik A."/>
            <person name="Scott J."/>
            <person name="Pierce K.A."/>
            <person name="Xavier R.J."/>
            <person name="Alm E.J."/>
        </authorList>
    </citation>
    <scope>NUCLEOTIDE SEQUENCE [LARGE SCALE GENOMIC DNA]</scope>
    <source>
        <strain evidence="2 9">BIOML-A382</strain>
    </source>
</reference>
<organism evidence="3 10">
    <name type="scientific">Escherichia coli</name>
    <dbReference type="NCBI Taxonomy" id="562"/>
    <lineage>
        <taxon>Bacteria</taxon>
        <taxon>Pseudomonadati</taxon>
        <taxon>Pseudomonadota</taxon>
        <taxon>Gammaproteobacteria</taxon>
        <taxon>Enterobacterales</taxon>
        <taxon>Enterobacteriaceae</taxon>
        <taxon>Escherichia</taxon>
    </lineage>
</organism>
<evidence type="ECO:0000313" key="4">
    <source>
        <dbReference type="EMBL" id="RIB43182.1"/>
    </source>
</evidence>
<dbReference type="AlphaFoldDB" id="A0A0M3S6G2"/>
<dbReference type="EMBL" id="QXHA01000236">
    <property type="protein sequence ID" value="RIB43182.1"/>
    <property type="molecule type" value="Genomic_DNA"/>
</dbReference>
<gene>
    <name evidence="4" type="ORF">D3C88_04090</name>
    <name evidence="1" type="ORF">D9J61_23370</name>
    <name evidence="5" type="ORF">EWK56_11085</name>
    <name evidence="3" type="ORF">FPI65_03440</name>
    <name evidence="2" type="ORF">GKF66_25100</name>
</gene>
<dbReference type="Proteomes" id="UP000291778">
    <property type="component" value="Unassembled WGS sequence"/>
</dbReference>
<dbReference type="Proteomes" id="UP000382540">
    <property type="component" value="Unassembled WGS sequence"/>
</dbReference>
<evidence type="ECO:0000313" key="2">
    <source>
        <dbReference type="EMBL" id="MSI72006.1"/>
    </source>
</evidence>
<proteinExistence type="predicted"/>
<reference evidence="1 8" key="2">
    <citation type="submission" date="2018-10" db="EMBL/GenBank/DDBJ databases">
        <authorList>
            <consortium name="NARMS: The National Antimicrobial Resistance Monitoring System"/>
        </authorList>
    </citation>
    <scope>NUCLEOTIDE SEQUENCE [LARGE SCALE GENOMIC DNA]</scope>
    <source>
        <strain evidence="1 8">CVM N17EC1330</strain>
    </source>
</reference>
<evidence type="ECO:0000313" key="7">
    <source>
        <dbReference type="Proteomes" id="UP000291778"/>
    </source>
</evidence>
<evidence type="ECO:0000313" key="9">
    <source>
        <dbReference type="Proteomes" id="UP000438958"/>
    </source>
</evidence>
<dbReference type="EMBL" id="AAAGZE010000098">
    <property type="protein sequence ID" value="EAC1534927.1"/>
    <property type="molecule type" value="Genomic_DNA"/>
</dbReference>
<dbReference type="Proteomes" id="UP000471490">
    <property type="component" value="Unassembled WGS sequence"/>
</dbReference>
<dbReference type="EMBL" id="WKUE01000085">
    <property type="protein sequence ID" value="MSI72006.1"/>
    <property type="molecule type" value="Genomic_DNA"/>
</dbReference>
<reference evidence="3 10" key="5">
    <citation type="journal article" date="2020" name="Int. J. Nanomedicine">
        <title>Consequences Of Long-Term Bacteria's Exposure To Silver Nanoformulations With Different PhysicoChemical Properties.</title>
        <authorList>
            <person name="Kedziora A."/>
            <person name="Wernecki M."/>
            <person name="Korzekwa K."/>
            <person name="Speruda M."/>
            <person name="Gerasymchuk Y."/>
            <person name="Lukowiak A."/>
            <person name="Bugla-Ploskonska G."/>
        </authorList>
    </citation>
    <scope>NUCLEOTIDE SEQUENCE [LARGE SCALE GENOMIC DNA]</scope>
    <source>
        <strain evidence="3 10">ATCC 11230</strain>
    </source>
</reference>
<evidence type="ECO:0000313" key="10">
    <source>
        <dbReference type="Proteomes" id="UP000471490"/>
    </source>
</evidence>
<evidence type="ECO:0000313" key="6">
    <source>
        <dbReference type="Proteomes" id="UP000284508"/>
    </source>
</evidence>
<dbReference type="EMBL" id="VLTB01000053">
    <property type="protein sequence ID" value="NDR90370.1"/>
    <property type="molecule type" value="Genomic_DNA"/>
</dbReference>
<name>A0A0M3S6G2_ECOLX</name>
<dbReference type="Proteomes" id="UP000284508">
    <property type="component" value="Unassembled WGS sequence"/>
</dbReference>
<reference evidence="5 7" key="4">
    <citation type="submission" date="2019-02" db="EMBL/GenBank/DDBJ databases">
        <authorList>
            <person name="Slukin P."/>
            <person name="Fursova N."/>
            <person name="Ermolenko Z."/>
            <person name="Mayskaya N."/>
            <person name="Kislichkina A."/>
            <person name="Mukhina T."/>
            <person name="Sizova A."/>
            <person name="Bogun A."/>
        </authorList>
    </citation>
    <scope>NUCLEOTIDE SEQUENCE [LARGE SCALE GENOMIC DNA]</scope>
    <source>
        <strain evidence="5">SCPM-O-B-8431</strain>
        <strain evidence="7">SCPM-O-B-8431(U15)</strain>
    </source>
</reference>
<dbReference type="EMBL" id="SERV01000006">
    <property type="protein sequence ID" value="RYL82797.1"/>
    <property type="molecule type" value="Genomic_DNA"/>
</dbReference>
<dbReference type="Proteomes" id="UP000438958">
    <property type="component" value="Unassembled WGS sequence"/>
</dbReference>
<evidence type="ECO:0000313" key="1">
    <source>
        <dbReference type="EMBL" id="EAC1534927.1"/>
    </source>
</evidence>
<accession>A0A0M3S6G2</accession>
<sequence>MLSPSQSLQYLKESIERASMCTEWILSRFSAYRRLPVKGMPSKSMLHMQKNARWKVWREHRLCG</sequence>
<evidence type="ECO:0000313" key="3">
    <source>
        <dbReference type="EMBL" id="NDR90370.1"/>
    </source>
</evidence>